<keyword evidence="2" id="KW-1185">Reference proteome</keyword>
<name>A0AAE1E9C7_9GAST</name>
<dbReference type="EMBL" id="JAWDGP010000628">
    <property type="protein sequence ID" value="KAK3798752.1"/>
    <property type="molecule type" value="Genomic_DNA"/>
</dbReference>
<proteinExistence type="predicted"/>
<organism evidence="1 2">
    <name type="scientific">Elysia crispata</name>
    <name type="common">lettuce slug</name>
    <dbReference type="NCBI Taxonomy" id="231223"/>
    <lineage>
        <taxon>Eukaryota</taxon>
        <taxon>Metazoa</taxon>
        <taxon>Spiralia</taxon>
        <taxon>Lophotrochozoa</taxon>
        <taxon>Mollusca</taxon>
        <taxon>Gastropoda</taxon>
        <taxon>Heterobranchia</taxon>
        <taxon>Euthyneura</taxon>
        <taxon>Panpulmonata</taxon>
        <taxon>Sacoglossa</taxon>
        <taxon>Placobranchoidea</taxon>
        <taxon>Plakobranchidae</taxon>
        <taxon>Elysia</taxon>
    </lineage>
</organism>
<comment type="caution">
    <text evidence="1">The sequence shown here is derived from an EMBL/GenBank/DDBJ whole genome shotgun (WGS) entry which is preliminary data.</text>
</comment>
<protein>
    <submittedName>
        <fullName evidence="1">Uncharacterized protein</fullName>
    </submittedName>
</protein>
<sequence length="89" mass="10396">MVYCLRDVHVVKNVQTQRCWDLEADLRQVCLEEELALGCLEVLAVFLELKISLPKVTDNYLDLEFDVIQKQKNVQNIILDNSCLRLFDL</sequence>
<evidence type="ECO:0000313" key="2">
    <source>
        <dbReference type="Proteomes" id="UP001283361"/>
    </source>
</evidence>
<gene>
    <name evidence="1" type="ORF">RRG08_064311</name>
</gene>
<accession>A0AAE1E9C7</accession>
<reference evidence="1" key="1">
    <citation type="journal article" date="2023" name="G3 (Bethesda)">
        <title>A reference genome for the long-term kleptoplast-retaining sea slug Elysia crispata morphotype clarki.</title>
        <authorList>
            <person name="Eastman K.E."/>
            <person name="Pendleton A.L."/>
            <person name="Shaikh M.A."/>
            <person name="Suttiyut T."/>
            <person name="Ogas R."/>
            <person name="Tomko P."/>
            <person name="Gavelis G."/>
            <person name="Widhalm J.R."/>
            <person name="Wisecaver J.H."/>
        </authorList>
    </citation>
    <scope>NUCLEOTIDE SEQUENCE</scope>
    <source>
        <strain evidence="1">ECLA1</strain>
    </source>
</reference>
<dbReference type="Proteomes" id="UP001283361">
    <property type="component" value="Unassembled WGS sequence"/>
</dbReference>
<dbReference type="AlphaFoldDB" id="A0AAE1E9C7"/>
<evidence type="ECO:0000313" key="1">
    <source>
        <dbReference type="EMBL" id="KAK3798752.1"/>
    </source>
</evidence>